<dbReference type="Proteomes" id="UP001066276">
    <property type="component" value="Chromosome 1_2"/>
</dbReference>
<accession>A0AAV7W5B3</accession>
<sequence length="133" mass="15374">MFMILGFVKSADDVWVHEEIAFPFMGQYQALLNRRRKAVLRLLSPVIHSSLKVMKASECVPVWRDWFPACILSGNFMRCPVCMRRNPFGAHRQPTRHLPRTHIHTLHIKHFSCCIANIHTSTRHLAIASDVLC</sequence>
<gene>
    <name evidence="1" type="ORF">NDU88_004556</name>
</gene>
<organism evidence="1 2">
    <name type="scientific">Pleurodeles waltl</name>
    <name type="common">Iberian ribbed newt</name>
    <dbReference type="NCBI Taxonomy" id="8319"/>
    <lineage>
        <taxon>Eukaryota</taxon>
        <taxon>Metazoa</taxon>
        <taxon>Chordata</taxon>
        <taxon>Craniata</taxon>
        <taxon>Vertebrata</taxon>
        <taxon>Euteleostomi</taxon>
        <taxon>Amphibia</taxon>
        <taxon>Batrachia</taxon>
        <taxon>Caudata</taxon>
        <taxon>Salamandroidea</taxon>
        <taxon>Salamandridae</taxon>
        <taxon>Pleurodelinae</taxon>
        <taxon>Pleurodeles</taxon>
    </lineage>
</organism>
<proteinExistence type="predicted"/>
<comment type="caution">
    <text evidence="1">The sequence shown here is derived from an EMBL/GenBank/DDBJ whole genome shotgun (WGS) entry which is preliminary data.</text>
</comment>
<evidence type="ECO:0000313" key="2">
    <source>
        <dbReference type="Proteomes" id="UP001066276"/>
    </source>
</evidence>
<protein>
    <submittedName>
        <fullName evidence="1">Uncharacterized protein</fullName>
    </submittedName>
</protein>
<reference evidence="1" key="1">
    <citation type="journal article" date="2022" name="bioRxiv">
        <title>Sequencing and chromosome-scale assembly of the giantPleurodeles waltlgenome.</title>
        <authorList>
            <person name="Brown T."/>
            <person name="Elewa A."/>
            <person name="Iarovenko S."/>
            <person name="Subramanian E."/>
            <person name="Araus A.J."/>
            <person name="Petzold A."/>
            <person name="Susuki M."/>
            <person name="Suzuki K.-i.T."/>
            <person name="Hayashi T."/>
            <person name="Toyoda A."/>
            <person name="Oliveira C."/>
            <person name="Osipova E."/>
            <person name="Leigh N.D."/>
            <person name="Simon A."/>
            <person name="Yun M.H."/>
        </authorList>
    </citation>
    <scope>NUCLEOTIDE SEQUENCE</scope>
    <source>
        <strain evidence="1">20211129_DDA</strain>
        <tissue evidence="1">Liver</tissue>
    </source>
</reference>
<evidence type="ECO:0000313" key="1">
    <source>
        <dbReference type="EMBL" id="KAJ1209178.1"/>
    </source>
</evidence>
<keyword evidence="2" id="KW-1185">Reference proteome</keyword>
<dbReference type="AlphaFoldDB" id="A0AAV7W5B3"/>
<name>A0AAV7W5B3_PLEWA</name>
<dbReference type="EMBL" id="JANPWB010000002">
    <property type="protein sequence ID" value="KAJ1209178.1"/>
    <property type="molecule type" value="Genomic_DNA"/>
</dbReference>